<evidence type="ECO:0008006" key="4">
    <source>
        <dbReference type="Google" id="ProtNLM"/>
    </source>
</evidence>
<dbReference type="AlphaFoldDB" id="A0A1S1NEF9"/>
<dbReference type="STRING" id="327939.BIW53_00360"/>
<gene>
    <name evidence="2" type="ORF">BIW53_00360</name>
</gene>
<dbReference type="OrthoDB" id="8703681at2"/>
<feature type="compositionally biased region" description="Polar residues" evidence="1">
    <location>
        <begin position="22"/>
        <end position="45"/>
    </location>
</feature>
<protein>
    <recommendedName>
        <fullName evidence="4">Lipoprotein</fullName>
    </recommendedName>
</protein>
<evidence type="ECO:0000256" key="1">
    <source>
        <dbReference type="SAM" id="MobiDB-lite"/>
    </source>
</evidence>
<dbReference type="EMBL" id="MNAN01000006">
    <property type="protein sequence ID" value="OHU98014.1"/>
    <property type="molecule type" value="Genomic_DNA"/>
</dbReference>
<accession>A0A1S1NEF9</accession>
<sequence>MIKVTQAIMLSLILVGCDQSEDSNNTSTDVQAQKQENKAASATQNLEKKIDVSPEKLSLESVADVTKQDISEIHDQLKSLTQDLSCDNSSQCHVEAVGKRACGGPSSYLVYSSKSASSEEVTELAKKITRYESSYNFENQIMSICEQLTRPSTQCVENKCVTLSDMSQEAY</sequence>
<evidence type="ECO:0000313" key="3">
    <source>
        <dbReference type="Proteomes" id="UP000180253"/>
    </source>
</evidence>
<name>A0A1S1NEF9_9GAMM</name>
<evidence type="ECO:0000313" key="2">
    <source>
        <dbReference type="EMBL" id="OHU98014.1"/>
    </source>
</evidence>
<dbReference type="Proteomes" id="UP000180253">
    <property type="component" value="Unassembled WGS sequence"/>
</dbReference>
<feature type="region of interest" description="Disordered" evidence="1">
    <location>
        <begin position="21"/>
        <end position="47"/>
    </location>
</feature>
<reference evidence="2 3" key="1">
    <citation type="submission" date="2016-10" db="EMBL/GenBank/DDBJ databases">
        <title>Pseudoalteromonas amylolytica sp. nov., isolated from the surface seawater.</title>
        <authorList>
            <person name="Wu Y.-H."/>
            <person name="Cheng H."/>
            <person name="Jin X.-B."/>
            <person name="Wang C.-S."/>
            <person name="Xu X.-W."/>
        </authorList>
    </citation>
    <scope>NUCLEOTIDE SEQUENCE [LARGE SCALE GENOMIC DNA]</scope>
    <source>
        <strain evidence="2 3">JCM 12483</strain>
    </source>
</reference>
<dbReference type="RefSeq" id="WP_070989538.1">
    <property type="nucleotide sequence ID" value="NZ_CBCSHD010000016.1"/>
</dbReference>
<comment type="caution">
    <text evidence="2">The sequence shown here is derived from an EMBL/GenBank/DDBJ whole genome shotgun (WGS) entry which is preliminary data.</text>
</comment>
<dbReference type="PROSITE" id="PS51257">
    <property type="entry name" value="PROKAR_LIPOPROTEIN"/>
    <property type="match status" value="1"/>
</dbReference>
<keyword evidence="3" id="KW-1185">Reference proteome</keyword>
<organism evidence="2 3">
    <name type="scientific">Pseudoalteromonas byunsanensis</name>
    <dbReference type="NCBI Taxonomy" id="327939"/>
    <lineage>
        <taxon>Bacteria</taxon>
        <taxon>Pseudomonadati</taxon>
        <taxon>Pseudomonadota</taxon>
        <taxon>Gammaproteobacteria</taxon>
        <taxon>Alteromonadales</taxon>
        <taxon>Pseudoalteromonadaceae</taxon>
        <taxon>Pseudoalteromonas</taxon>
    </lineage>
</organism>
<proteinExistence type="predicted"/>